<dbReference type="SUPFAM" id="SSF52540">
    <property type="entry name" value="P-loop containing nucleoside triphosphate hydrolases"/>
    <property type="match status" value="1"/>
</dbReference>
<protein>
    <submittedName>
        <fullName evidence="1">Uncharacterized protein</fullName>
    </submittedName>
</protein>
<dbReference type="GeneID" id="85456547"/>
<evidence type="ECO:0000313" key="2">
    <source>
        <dbReference type="Proteomes" id="UP001224890"/>
    </source>
</evidence>
<dbReference type="EMBL" id="JAHMHR010000010">
    <property type="protein sequence ID" value="KAK1688900.1"/>
    <property type="molecule type" value="Genomic_DNA"/>
</dbReference>
<reference evidence="1" key="1">
    <citation type="submission" date="2021-06" db="EMBL/GenBank/DDBJ databases">
        <title>Comparative genomics, transcriptomics and evolutionary studies reveal genomic signatures of adaptation to plant cell wall in hemibiotrophic fungi.</title>
        <authorList>
            <consortium name="DOE Joint Genome Institute"/>
            <person name="Baroncelli R."/>
            <person name="Diaz J.F."/>
            <person name="Benocci T."/>
            <person name="Peng M."/>
            <person name="Battaglia E."/>
            <person name="Haridas S."/>
            <person name="Andreopoulos W."/>
            <person name="Labutti K."/>
            <person name="Pangilinan J."/>
            <person name="Floch G.L."/>
            <person name="Makela M.R."/>
            <person name="Henrissat B."/>
            <person name="Grigoriev I.V."/>
            <person name="Crouch J.A."/>
            <person name="De Vries R.P."/>
            <person name="Sukno S.A."/>
            <person name="Thon M.R."/>
        </authorList>
    </citation>
    <scope>NUCLEOTIDE SEQUENCE</scope>
    <source>
        <strain evidence="1">CBS 193.32</strain>
    </source>
</reference>
<dbReference type="RefSeq" id="XP_060432595.1">
    <property type="nucleotide sequence ID" value="XM_060572021.1"/>
</dbReference>
<sequence length="151" mass="16942">MCIMLPRAYCVSHSLCTCAASSGAPSFSYSWSRCTLSGLLRVLDVVVSQEGRIALMKSNVAHKLDKALARPGRIDKMIYLGNIPRQGDKGMFERIYRLQLSSHGSTLLEKGTDLLQQQQEEDFDRLVDRFGKEIPDDVSTPAQLQVFLLKY</sequence>
<dbReference type="InterPro" id="IPR050747">
    <property type="entry name" value="Mitochondrial_chaperone_BCS1"/>
</dbReference>
<accession>A0AAJ0EWL7</accession>
<dbReference type="AlphaFoldDB" id="A0AAJ0EWL7"/>
<dbReference type="PANTHER" id="PTHR23070">
    <property type="entry name" value="BCS1 AAA-TYPE ATPASE"/>
    <property type="match status" value="1"/>
</dbReference>
<gene>
    <name evidence="1" type="ORF">BDP55DRAFT_629437</name>
</gene>
<name>A0AAJ0EWL7_9PEZI</name>
<dbReference type="InterPro" id="IPR027417">
    <property type="entry name" value="P-loop_NTPase"/>
</dbReference>
<evidence type="ECO:0000313" key="1">
    <source>
        <dbReference type="EMBL" id="KAK1688900.1"/>
    </source>
</evidence>
<dbReference type="Gene3D" id="3.40.50.300">
    <property type="entry name" value="P-loop containing nucleotide triphosphate hydrolases"/>
    <property type="match status" value="1"/>
</dbReference>
<dbReference type="Proteomes" id="UP001224890">
    <property type="component" value="Unassembled WGS sequence"/>
</dbReference>
<proteinExistence type="predicted"/>
<keyword evidence="2" id="KW-1185">Reference proteome</keyword>
<comment type="caution">
    <text evidence="1">The sequence shown here is derived from an EMBL/GenBank/DDBJ whole genome shotgun (WGS) entry which is preliminary data.</text>
</comment>
<organism evidence="1 2">
    <name type="scientific">Colletotrichum godetiae</name>
    <dbReference type="NCBI Taxonomy" id="1209918"/>
    <lineage>
        <taxon>Eukaryota</taxon>
        <taxon>Fungi</taxon>
        <taxon>Dikarya</taxon>
        <taxon>Ascomycota</taxon>
        <taxon>Pezizomycotina</taxon>
        <taxon>Sordariomycetes</taxon>
        <taxon>Hypocreomycetidae</taxon>
        <taxon>Glomerellales</taxon>
        <taxon>Glomerellaceae</taxon>
        <taxon>Colletotrichum</taxon>
        <taxon>Colletotrichum acutatum species complex</taxon>
    </lineage>
</organism>